<dbReference type="eggNOG" id="COG2891">
    <property type="taxonomic scope" value="Bacteria"/>
</dbReference>
<gene>
    <name evidence="9" type="ORF">CP373A1_10070</name>
</gene>
<keyword evidence="5" id="KW-0133">Cell shape</keyword>
<name>A0A173Y1H9_9CLOT</name>
<feature type="transmembrane region" description="Helical" evidence="8">
    <location>
        <begin position="29"/>
        <end position="44"/>
    </location>
</feature>
<dbReference type="Pfam" id="PF04093">
    <property type="entry name" value="MreD"/>
    <property type="match status" value="1"/>
</dbReference>
<keyword evidence="7 8" id="KW-0472">Membrane</keyword>
<dbReference type="OrthoDB" id="9796616at2"/>
<feature type="transmembrane region" description="Helical" evidence="8">
    <location>
        <begin position="97"/>
        <end position="119"/>
    </location>
</feature>
<sequence length="163" mass="18682">MRRFIIVLISIILLILDNSLSPFISIKGIYPSLLFIFAIAYSIINGKKEAVFIGVISGLLQDIFFFNGFGINALVNMLCCLFAGLVGEGIWRNKKLIPVGTMFVTTSLRVFGIFIIMYLLKIKVDVLRGIFAGLYNSIIMFFAYPLFYKFLYNDEEKTKWRFK</sequence>
<dbReference type="GeneID" id="42774761"/>
<dbReference type="InterPro" id="IPR017225">
    <property type="entry name" value="Cell_shape_determin_MreD_prd"/>
</dbReference>
<protein>
    <submittedName>
        <fullName evidence="9">Rod shape-determining protein MreD</fullName>
    </submittedName>
</protein>
<evidence type="ECO:0000256" key="2">
    <source>
        <dbReference type="ARBA" id="ARBA00007776"/>
    </source>
</evidence>
<dbReference type="InterPro" id="IPR007227">
    <property type="entry name" value="Cell_shape_determining_MreD"/>
</dbReference>
<dbReference type="EMBL" id="MAPZ01000019">
    <property type="protein sequence ID" value="OBY10839.1"/>
    <property type="molecule type" value="Genomic_DNA"/>
</dbReference>
<dbReference type="NCBIfam" id="TIGR03426">
    <property type="entry name" value="shape_MreD"/>
    <property type="match status" value="1"/>
</dbReference>
<evidence type="ECO:0000256" key="1">
    <source>
        <dbReference type="ARBA" id="ARBA00004651"/>
    </source>
</evidence>
<keyword evidence="10" id="KW-1185">Reference proteome</keyword>
<dbReference type="Proteomes" id="UP000092714">
    <property type="component" value="Unassembled WGS sequence"/>
</dbReference>
<keyword evidence="4 8" id="KW-0812">Transmembrane</keyword>
<keyword evidence="6 8" id="KW-1133">Transmembrane helix</keyword>
<evidence type="ECO:0000256" key="4">
    <source>
        <dbReference type="ARBA" id="ARBA00022692"/>
    </source>
</evidence>
<comment type="similarity">
    <text evidence="2">Belongs to the MreD family.</text>
</comment>
<evidence type="ECO:0000313" key="9">
    <source>
        <dbReference type="EMBL" id="OBY10839.1"/>
    </source>
</evidence>
<reference evidence="9 10" key="1">
    <citation type="submission" date="2016-06" db="EMBL/GenBank/DDBJ databases">
        <authorList>
            <person name="Kjaerup R.B."/>
            <person name="Dalgaard T.S."/>
            <person name="Juul-Madsen H.R."/>
        </authorList>
    </citation>
    <scope>NUCLEOTIDE SEQUENCE [LARGE SCALE GENOMIC DNA]</scope>
    <source>
        <strain evidence="9 10">373-A1</strain>
    </source>
</reference>
<dbReference type="RefSeq" id="WP_027096925.1">
    <property type="nucleotide sequence ID" value="NZ_CABHIH010000002.1"/>
</dbReference>
<dbReference type="AlphaFoldDB" id="A0A173Y1H9"/>
<evidence type="ECO:0000256" key="6">
    <source>
        <dbReference type="ARBA" id="ARBA00022989"/>
    </source>
</evidence>
<keyword evidence="3" id="KW-1003">Cell membrane</keyword>
<dbReference type="PIRSF" id="PIRSF037497">
    <property type="entry name" value="MreD_Clostridium/Treponema_prd"/>
    <property type="match status" value="1"/>
</dbReference>
<evidence type="ECO:0000256" key="3">
    <source>
        <dbReference type="ARBA" id="ARBA00022475"/>
    </source>
</evidence>
<evidence type="ECO:0000313" key="10">
    <source>
        <dbReference type="Proteomes" id="UP000092714"/>
    </source>
</evidence>
<accession>A0A173Y1H9</accession>
<dbReference type="GO" id="GO:0008360">
    <property type="term" value="P:regulation of cell shape"/>
    <property type="evidence" value="ECO:0007669"/>
    <property type="project" value="UniProtKB-KW"/>
</dbReference>
<feature type="transmembrane region" description="Helical" evidence="8">
    <location>
        <begin position="64"/>
        <end position="85"/>
    </location>
</feature>
<evidence type="ECO:0000256" key="7">
    <source>
        <dbReference type="ARBA" id="ARBA00023136"/>
    </source>
</evidence>
<dbReference type="GO" id="GO:0005886">
    <property type="term" value="C:plasma membrane"/>
    <property type="evidence" value="ECO:0007669"/>
    <property type="project" value="UniProtKB-SubCell"/>
</dbReference>
<feature type="transmembrane region" description="Helical" evidence="8">
    <location>
        <begin position="126"/>
        <end position="147"/>
    </location>
</feature>
<evidence type="ECO:0000256" key="5">
    <source>
        <dbReference type="ARBA" id="ARBA00022960"/>
    </source>
</evidence>
<organism evidence="9 10">
    <name type="scientific">Clostridium paraputrificum</name>
    <dbReference type="NCBI Taxonomy" id="29363"/>
    <lineage>
        <taxon>Bacteria</taxon>
        <taxon>Bacillati</taxon>
        <taxon>Bacillota</taxon>
        <taxon>Clostridia</taxon>
        <taxon>Eubacteriales</taxon>
        <taxon>Clostridiaceae</taxon>
        <taxon>Clostridium</taxon>
    </lineage>
</organism>
<comment type="subcellular location">
    <subcellularLocation>
        <location evidence="1">Cell membrane</location>
        <topology evidence="1">Multi-pass membrane protein</topology>
    </subcellularLocation>
</comment>
<comment type="caution">
    <text evidence="9">The sequence shown here is derived from an EMBL/GenBank/DDBJ whole genome shotgun (WGS) entry which is preliminary data.</text>
</comment>
<proteinExistence type="inferred from homology"/>
<evidence type="ECO:0000256" key="8">
    <source>
        <dbReference type="SAM" id="Phobius"/>
    </source>
</evidence>